<evidence type="ECO:0000313" key="15">
    <source>
        <dbReference type="Ensembl" id="ENSGWIP00000050259.1"/>
    </source>
</evidence>
<gene>
    <name evidence="15" type="primary">LOC114470393</name>
</gene>
<dbReference type="Gene3D" id="1.25.40.90">
    <property type="match status" value="1"/>
</dbReference>
<dbReference type="GO" id="GO:0031901">
    <property type="term" value="C:early endosome membrane"/>
    <property type="evidence" value="ECO:0007669"/>
    <property type="project" value="UniProtKB-SubCell"/>
</dbReference>
<comment type="similarity">
    <text evidence="3">Belongs to the GGA protein family.</text>
</comment>
<dbReference type="SUPFAM" id="SSF89009">
    <property type="entry name" value="GAT-like domain"/>
    <property type="match status" value="1"/>
</dbReference>
<keyword evidence="8" id="KW-0333">Golgi apparatus</keyword>
<dbReference type="GO" id="GO:0034394">
    <property type="term" value="P:protein localization to cell surface"/>
    <property type="evidence" value="ECO:0007669"/>
    <property type="project" value="TreeGrafter"/>
</dbReference>
<dbReference type="PANTHER" id="PTHR45905">
    <property type="entry name" value="GOLGI-LOCALIZED, GAMMA-ADAPTIN EAR CONTAINING, ARF BINDING PROTEIN"/>
    <property type="match status" value="1"/>
</dbReference>
<feature type="domain" description="GAE" evidence="13">
    <location>
        <begin position="488"/>
        <end position="609"/>
    </location>
</feature>
<dbReference type="InterPro" id="IPR008153">
    <property type="entry name" value="GAE_dom"/>
</dbReference>
<dbReference type="Pfam" id="PF03127">
    <property type="entry name" value="GAT"/>
    <property type="match status" value="1"/>
</dbReference>
<feature type="region of interest" description="Disordered" evidence="11">
    <location>
        <begin position="428"/>
        <end position="460"/>
    </location>
</feature>
<dbReference type="Gene3D" id="1.20.5.170">
    <property type="match status" value="1"/>
</dbReference>
<evidence type="ECO:0000259" key="13">
    <source>
        <dbReference type="PROSITE" id="PS50180"/>
    </source>
</evidence>
<evidence type="ECO:0000256" key="1">
    <source>
        <dbReference type="ARBA" id="ARBA00004150"/>
    </source>
</evidence>
<reference evidence="15" key="3">
    <citation type="submission" date="2025-09" db="UniProtKB">
        <authorList>
            <consortium name="Ensembl"/>
        </authorList>
    </citation>
    <scope>IDENTIFICATION</scope>
</reference>
<dbReference type="GO" id="GO:0006886">
    <property type="term" value="P:intracellular protein transport"/>
    <property type="evidence" value="ECO:0007669"/>
    <property type="project" value="InterPro"/>
</dbReference>
<accession>A0A8C5HUQ8</accession>
<dbReference type="SUPFAM" id="SSF49348">
    <property type="entry name" value="Clathrin adaptor appendage domain"/>
    <property type="match status" value="1"/>
</dbReference>
<dbReference type="SUPFAM" id="SSF48464">
    <property type="entry name" value="ENTH/VHS domain"/>
    <property type="match status" value="1"/>
</dbReference>
<feature type="domain" description="GAT" evidence="14">
    <location>
        <begin position="171"/>
        <end position="298"/>
    </location>
</feature>
<dbReference type="SMART" id="SM00809">
    <property type="entry name" value="Alpha_adaptinC2"/>
    <property type="match status" value="1"/>
</dbReference>
<dbReference type="GO" id="GO:0006893">
    <property type="term" value="P:Golgi to plasma membrane transport"/>
    <property type="evidence" value="ECO:0007669"/>
    <property type="project" value="TreeGrafter"/>
</dbReference>
<feature type="region of interest" description="Disordered" evidence="11">
    <location>
        <begin position="368"/>
        <end position="389"/>
    </location>
</feature>
<evidence type="ECO:0000256" key="3">
    <source>
        <dbReference type="ARBA" id="ARBA00008099"/>
    </source>
</evidence>
<feature type="compositionally biased region" description="Polar residues" evidence="11">
    <location>
        <begin position="300"/>
        <end position="312"/>
    </location>
</feature>
<keyword evidence="6" id="KW-0832">Ubl conjugation</keyword>
<feature type="region of interest" description="Disordered" evidence="11">
    <location>
        <begin position="300"/>
        <end position="324"/>
    </location>
</feature>
<dbReference type="PROSITE" id="PS50179">
    <property type="entry name" value="VHS"/>
    <property type="match status" value="1"/>
</dbReference>
<keyword evidence="7" id="KW-0653">Protein transport</keyword>
<evidence type="ECO:0000256" key="8">
    <source>
        <dbReference type="ARBA" id="ARBA00023034"/>
    </source>
</evidence>
<dbReference type="GO" id="GO:0035091">
    <property type="term" value="F:phosphatidylinositol binding"/>
    <property type="evidence" value="ECO:0007669"/>
    <property type="project" value="InterPro"/>
</dbReference>
<feature type="compositionally biased region" description="Low complexity" evidence="11">
    <location>
        <begin position="313"/>
        <end position="323"/>
    </location>
</feature>
<keyword evidence="16" id="KW-1185">Reference proteome</keyword>
<dbReference type="Pfam" id="PF00790">
    <property type="entry name" value="VHS"/>
    <property type="match status" value="1"/>
</dbReference>
<evidence type="ECO:0000259" key="12">
    <source>
        <dbReference type="PROSITE" id="PS50179"/>
    </source>
</evidence>
<evidence type="ECO:0000256" key="9">
    <source>
        <dbReference type="ARBA" id="ARBA00023136"/>
    </source>
</evidence>
<dbReference type="PROSITE" id="PS50909">
    <property type="entry name" value="GAT"/>
    <property type="match status" value="1"/>
</dbReference>
<evidence type="ECO:0000313" key="16">
    <source>
        <dbReference type="Proteomes" id="UP000694680"/>
    </source>
</evidence>
<dbReference type="SMART" id="SM00288">
    <property type="entry name" value="VHS"/>
    <property type="match status" value="1"/>
</dbReference>
<dbReference type="CDD" id="cd03567">
    <property type="entry name" value="VHS_GGA_metazoan"/>
    <property type="match status" value="1"/>
</dbReference>
<evidence type="ECO:0000256" key="11">
    <source>
        <dbReference type="SAM" id="MobiDB-lite"/>
    </source>
</evidence>
<protein>
    <submittedName>
        <fullName evidence="15">ADP-ribosylation factor-binding protein GGA3-like</fullName>
    </submittedName>
</protein>
<dbReference type="GO" id="GO:0005802">
    <property type="term" value="C:trans-Golgi network"/>
    <property type="evidence" value="ECO:0007669"/>
    <property type="project" value="InterPro"/>
</dbReference>
<name>A0A8C5HUQ8_GOUWI</name>
<dbReference type="GO" id="GO:0031267">
    <property type="term" value="F:small GTPase binding"/>
    <property type="evidence" value="ECO:0007669"/>
    <property type="project" value="InterPro"/>
</dbReference>
<keyword evidence="10" id="KW-0175">Coiled coil</keyword>
<evidence type="ECO:0000256" key="6">
    <source>
        <dbReference type="ARBA" id="ARBA00022843"/>
    </source>
</evidence>
<dbReference type="GO" id="GO:0043130">
    <property type="term" value="F:ubiquitin binding"/>
    <property type="evidence" value="ECO:0007669"/>
    <property type="project" value="InterPro"/>
</dbReference>
<comment type="subcellular location">
    <subcellularLocation>
        <location evidence="2">Early endosome membrane</location>
        <topology evidence="2">Peripheral membrane protein</topology>
    </subcellularLocation>
    <subcellularLocation>
        <location evidence="1">Golgi apparatus</location>
        <location evidence="1">trans-Golgi network membrane</location>
        <topology evidence="1">Peripheral membrane protein</topology>
    </subcellularLocation>
</comment>
<evidence type="ECO:0000256" key="7">
    <source>
        <dbReference type="ARBA" id="ARBA00022927"/>
    </source>
</evidence>
<feature type="domain" description="VHS" evidence="12">
    <location>
        <begin position="17"/>
        <end position="147"/>
    </location>
</feature>
<dbReference type="Ensembl" id="ENSGWIT00000054290.1">
    <property type="protein sequence ID" value="ENSGWIP00000050259.1"/>
    <property type="gene ID" value="ENSGWIG00000024447.1"/>
</dbReference>
<dbReference type="RefSeq" id="XP_028314396.1">
    <property type="nucleotide sequence ID" value="XM_028458595.1"/>
</dbReference>
<dbReference type="InterPro" id="IPR008152">
    <property type="entry name" value="Clathrin_a/b/g-adaptin_app_Ig"/>
</dbReference>
<keyword evidence="4" id="KW-0813">Transport</keyword>
<organism evidence="15 16">
    <name type="scientific">Gouania willdenowi</name>
    <name type="common">Blunt-snouted clingfish</name>
    <name type="synonym">Lepadogaster willdenowi</name>
    <dbReference type="NCBI Taxonomy" id="441366"/>
    <lineage>
        <taxon>Eukaryota</taxon>
        <taxon>Metazoa</taxon>
        <taxon>Chordata</taxon>
        <taxon>Craniata</taxon>
        <taxon>Vertebrata</taxon>
        <taxon>Euteleostomi</taxon>
        <taxon>Actinopterygii</taxon>
        <taxon>Neopterygii</taxon>
        <taxon>Teleostei</taxon>
        <taxon>Neoteleostei</taxon>
        <taxon>Acanthomorphata</taxon>
        <taxon>Ovalentaria</taxon>
        <taxon>Blenniimorphae</taxon>
        <taxon>Blenniiformes</taxon>
        <taxon>Gobiesocoidei</taxon>
        <taxon>Gobiesocidae</taxon>
        <taxon>Gobiesocinae</taxon>
        <taxon>Gouania</taxon>
    </lineage>
</organism>
<dbReference type="GeneID" id="114470393"/>
<feature type="region of interest" description="Disordered" evidence="11">
    <location>
        <begin position="1"/>
        <end position="24"/>
    </location>
</feature>
<evidence type="ECO:0000256" key="2">
    <source>
        <dbReference type="ARBA" id="ARBA00004220"/>
    </source>
</evidence>
<feature type="coiled-coil region" evidence="10">
    <location>
        <begin position="194"/>
        <end position="221"/>
    </location>
</feature>
<dbReference type="Gene3D" id="1.20.58.160">
    <property type="match status" value="1"/>
</dbReference>
<evidence type="ECO:0000256" key="5">
    <source>
        <dbReference type="ARBA" id="ARBA00022753"/>
    </source>
</evidence>
<dbReference type="InterPro" id="IPR004152">
    <property type="entry name" value="GAT_dom"/>
</dbReference>
<dbReference type="Pfam" id="PF18308">
    <property type="entry name" value="GGA_N-GAT"/>
    <property type="match status" value="1"/>
</dbReference>
<proteinExistence type="inferred from homology"/>
<evidence type="ECO:0000259" key="14">
    <source>
        <dbReference type="PROSITE" id="PS50909"/>
    </source>
</evidence>
<dbReference type="PANTHER" id="PTHR45905:SF6">
    <property type="entry name" value="ADP-RIBOSYLATION FACTOR-BINDING PROTEIN GGA3"/>
    <property type="match status" value="1"/>
</dbReference>
<dbReference type="InterPro" id="IPR038425">
    <property type="entry name" value="GAT_sf"/>
</dbReference>
<evidence type="ECO:0000256" key="4">
    <source>
        <dbReference type="ARBA" id="ARBA00022448"/>
    </source>
</evidence>
<dbReference type="PROSITE" id="PS50180">
    <property type="entry name" value="GAE"/>
    <property type="match status" value="1"/>
</dbReference>
<dbReference type="InterPro" id="IPR013041">
    <property type="entry name" value="Clathrin_app_Ig-like_sf"/>
</dbReference>
<keyword evidence="5" id="KW-0967">Endosome</keyword>
<dbReference type="AlphaFoldDB" id="A0A8C5HUQ8"/>
<reference evidence="15" key="1">
    <citation type="submission" date="2020-06" db="EMBL/GenBank/DDBJ databases">
        <authorList>
            <consortium name="Wellcome Sanger Institute Data Sharing"/>
        </authorList>
    </citation>
    <scope>NUCLEOTIDE SEQUENCE [LARGE SCALE GENOMIC DNA]</scope>
</reference>
<dbReference type="Proteomes" id="UP000694680">
    <property type="component" value="Chromosome 1"/>
</dbReference>
<dbReference type="InterPro" id="IPR008942">
    <property type="entry name" value="ENTH_VHS"/>
</dbReference>
<reference evidence="15" key="2">
    <citation type="submission" date="2025-08" db="UniProtKB">
        <authorList>
            <consortium name="Ensembl"/>
        </authorList>
    </citation>
    <scope>IDENTIFICATION</scope>
</reference>
<dbReference type="Pfam" id="PF02883">
    <property type="entry name" value="Alpha_adaptinC2"/>
    <property type="match status" value="1"/>
</dbReference>
<sequence>MASADSSPPFESLLNQATDPDNQEDRCDNIRSFYQLVNEESDGPQVALRLLANKIQSSQEREALQALTVLEACMNNCGKRFHCEVAKFRFLNELIKLLTPKYFGAVTAQTVKDRVIEVLYGWTLWLKDEPKIHEAYSMLKKQGILKKTLPPSDTLVMAPPTQKNAESVFNQEEKSKLLGRLIKSTRPEDLELANRLIKSTMKEEEEKAEKISKRESTLKEVESSTTQLKQLLDQNTKMGTSFQATSDVKALYERCDRLRPSLFRLASDTMDDDIALAQILAANDELTLVVNTYKEQMLRGQNNGGRVSNAQENSSKNTTSTSSRGIKSYHIIDLSALDSPGTHKKADSLPVFDSSSPVFFSHVESPILPQTDLGSDRSESIPKQNQETPKTYYEELVQLNKDLQFTMTEQIRGKGPLLRARGCKDSSTSCNGTNFGSLPQTQHGVETSSKSEKPCSNQRESSVKLEQSSCHPHLLQHVIVPVEAIRSSQLEPITLFNHAGIHVSLHFARDCPPGHPNIAVVVMSVVNTSAFHVKDLQFQVAVPKSMLVKLQPASGSQLPAYNPLLAPPSISQVLLLANPQRREVRLRYKLTLTHGDQLLCESKQIDSFPDWTSLIGS</sequence>
<dbReference type="InterPro" id="IPR002014">
    <property type="entry name" value="VHS_dom"/>
</dbReference>
<keyword evidence="9" id="KW-0472">Membrane</keyword>
<dbReference type="Gene3D" id="2.60.40.1230">
    <property type="match status" value="1"/>
</dbReference>
<dbReference type="InterPro" id="IPR027422">
    <property type="entry name" value="GGA1-3"/>
</dbReference>
<evidence type="ECO:0000256" key="10">
    <source>
        <dbReference type="SAM" id="Coils"/>
    </source>
</evidence>
<dbReference type="InterPro" id="IPR041198">
    <property type="entry name" value="GGA_N-GAT"/>
</dbReference>